<dbReference type="InterPro" id="IPR011697">
    <property type="entry name" value="Peptidase_C26"/>
</dbReference>
<name>F8N652_9BACT</name>
<dbReference type="PANTHER" id="PTHR10443:SF12">
    <property type="entry name" value="DIPEPTIDASE"/>
    <property type="match status" value="1"/>
</dbReference>
<dbReference type="Gene3D" id="3.20.20.140">
    <property type="entry name" value="Metal-dependent hydrolases"/>
    <property type="match status" value="1"/>
</dbReference>
<dbReference type="InterPro" id="IPR008257">
    <property type="entry name" value="Pept_M19"/>
</dbReference>
<dbReference type="RefSeq" id="WP_007573081.1">
    <property type="nucleotide sequence ID" value="NZ_BPTS01000001.1"/>
</dbReference>
<dbReference type="CDD" id="cd01745">
    <property type="entry name" value="GATase1_2"/>
    <property type="match status" value="1"/>
</dbReference>
<dbReference type="eggNOG" id="COG2071">
    <property type="taxonomic scope" value="Bacteria"/>
</dbReference>
<dbReference type="GO" id="GO:0070573">
    <property type="term" value="F:metallodipeptidase activity"/>
    <property type="evidence" value="ECO:0007669"/>
    <property type="project" value="InterPro"/>
</dbReference>
<dbReference type="InterPro" id="IPR029062">
    <property type="entry name" value="Class_I_gatase-like"/>
</dbReference>
<gene>
    <name evidence="1" type="ORF">Premu_0660</name>
</gene>
<dbReference type="SUPFAM" id="SSF52317">
    <property type="entry name" value="Class I glutamine amidotransferase-like"/>
    <property type="match status" value="1"/>
</dbReference>
<dbReference type="Pfam" id="PF07722">
    <property type="entry name" value="Peptidase_C26"/>
    <property type="match status" value="1"/>
</dbReference>
<organism evidence="1 2">
    <name type="scientific">Hallella multisaccharivorax DSM 17128</name>
    <dbReference type="NCBI Taxonomy" id="688246"/>
    <lineage>
        <taxon>Bacteria</taxon>
        <taxon>Pseudomonadati</taxon>
        <taxon>Bacteroidota</taxon>
        <taxon>Bacteroidia</taxon>
        <taxon>Bacteroidales</taxon>
        <taxon>Prevotellaceae</taxon>
        <taxon>Hallella</taxon>
    </lineage>
</organism>
<sequence length="631" mass="69565">MKSFDLDAHANAIYASFPEANRQPVIGITANYTNGDAALRDKYYEQVVRAGGTPLLIPPVANANAIINTLDHIDGLLLSGGGDINPLWCEEEPSPQLHTINATRDKAELLTVRLAFNRQIPMLGICRGIQTLAVALGGKVSQDINSGSAVLAEGANRTSRIKHSQDADRWEPTHTISIEPNTILSTIYSSDTAAPDDTASATLEEGRSGTSAVVNSFHHQAVSSPGPRFRVSATAPDGIVEAIESNEYKSILGVQWHPEWLGDEGLPLFSWLVDKAREFSEVKRLHNRILTLDTHCDTPMFFPQGVRFDQRDPRILYDLHKMTDGRHDAVIMAAYLPQPKIGEQFSQKVDIAGIIKHNPQLQGISAQLSPTQYADLIFDKLEQIVDENSDYISIARTPADLYEDKRRGRKSIMFGIENGLALNHDLGNVRHFAQRGVVYITLCHNGDNDICDSNRGAAMHNGVSEFGAKVIRRMNDEGIMVDLSHASEKSFYDALSISRTPIVCSHSNCRALCDVPRNLTDDQLRALAAKGGVAHTTFYHGFLRKDTSEASILDVMAHLEHAIDIMGIDHVGVGTDFDGDGTVRGCADASELINFTLQLLRRRYSERDIAKIWGGNWLRVMAQVQSERKQS</sequence>
<dbReference type="Gene3D" id="3.40.50.880">
    <property type="match status" value="1"/>
</dbReference>
<evidence type="ECO:0000313" key="1">
    <source>
        <dbReference type="EMBL" id="EGN56133.1"/>
    </source>
</evidence>
<dbReference type="PANTHER" id="PTHR10443">
    <property type="entry name" value="MICROSOMAL DIPEPTIDASE"/>
    <property type="match status" value="1"/>
</dbReference>
<dbReference type="HOGENOM" id="CLU_466806_0_0_10"/>
<dbReference type="EMBL" id="GL945017">
    <property type="protein sequence ID" value="EGN56133.1"/>
    <property type="molecule type" value="Genomic_DNA"/>
</dbReference>
<dbReference type="AlphaFoldDB" id="F8N652"/>
<dbReference type="InterPro" id="IPR032466">
    <property type="entry name" value="Metal_Hydrolase"/>
</dbReference>
<dbReference type="STRING" id="688246.Premu_0660"/>
<dbReference type="eggNOG" id="COG2355">
    <property type="taxonomic scope" value="Bacteria"/>
</dbReference>
<keyword evidence="2" id="KW-1185">Reference proteome</keyword>
<dbReference type="Pfam" id="PF01244">
    <property type="entry name" value="Peptidase_M19"/>
    <property type="match status" value="1"/>
</dbReference>
<dbReference type="PROSITE" id="PS51365">
    <property type="entry name" value="RENAL_DIPEPTIDASE_2"/>
    <property type="match status" value="1"/>
</dbReference>
<evidence type="ECO:0000313" key="2">
    <source>
        <dbReference type="Proteomes" id="UP000002772"/>
    </source>
</evidence>
<dbReference type="OrthoDB" id="9804920at2"/>
<proteinExistence type="predicted"/>
<accession>F8N652</accession>
<dbReference type="CDD" id="cd01301">
    <property type="entry name" value="rDP_like"/>
    <property type="match status" value="1"/>
</dbReference>
<dbReference type="SUPFAM" id="SSF51556">
    <property type="entry name" value="Metallo-dependent hydrolases"/>
    <property type="match status" value="1"/>
</dbReference>
<dbReference type="GO" id="GO:0006508">
    <property type="term" value="P:proteolysis"/>
    <property type="evidence" value="ECO:0007669"/>
    <property type="project" value="InterPro"/>
</dbReference>
<dbReference type="PROSITE" id="PS51273">
    <property type="entry name" value="GATASE_TYPE_1"/>
    <property type="match status" value="1"/>
</dbReference>
<dbReference type="Proteomes" id="UP000002772">
    <property type="component" value="Unassembled WGS sequence"/>
</dbReference>
<reference evidence="2" key="1">
    <citation type="journal article" date="2011" name="Stand. Genomic Sci.">
        <title>Non-contiguous finished genome sequence of the opportunistic oral pathogen Prevotella multisaccharivorax type strain (PPPA20).</title>
        <authorList>
            <person name="Pati A."/>
            <person name="Gronow S."/>
            <person name="Lu M."/>
            <person name="Lapidus A."/>
            <person name="Nolan M."/>
            <person name="Lucas S."/>
            <person name="Hammon N."/>
            <person name="Deshpande S."/>
            <person name="Cheng J.F."/>
            <person name="Tapia R."/>
            <person name="Han C."/>
            <person name="Goodwin L."/>
            <person name="Pitluck S."/>
            <person name="Liolios K."/>
            <person name="Pagani I."/>
            <person name="Mavromatis K."/>
            <person name="Mikhailova N."/>
            <person name="Huntemann M."/>
            <person name="Chen A."/>
            <person name="Palaniappan K."/>
            <person name="Land M."/>
            <person name="Hauser L."/>
            <person name="Detter J.C."/>
            <person name="Brambilla E.M."/>
            <person name="Rohde M."/>
            <person name="Goker M."/>
            <person name="Woyke T."/>
            <person name="Bristow J."/>
            <person name="Eisen J.A."/>
            <person name="Markowitz V."/>
            <person name="Hugenholtz P."/>
            <person name="Kyrpides N.C."/>
            <person name="Klenk H.P."/>
            <person name="Ivanova N."/>
        </authorList>
    </citation>
    <scope>NUCLEOTIDE SEQUENCE [LARGE SCALE GENOMIC DNA]</scope>
    <source>
        <strain evidence="2">DSM 17128</strain>
    </source>
</reference>
<protein>
    <submittedName>
        <fullName evidence="1">Peptidase M19 renal dipeptidase</fullName>
    </submittedName>
</protein>